<dbReference type="AlphaFoldDB" id="A0A2S8G7N4"/>
<sequence>MRLISLLGLVMLVALSLACDQSAQVVPETIPLGEIGFGVVVDQDGKPVADAEVFGLWKYPSDIAPPVLAKTRTDQFGMFSLKPPPGIRTPSFAVVIRDHQGNIGTGGQYARDGLVPMLRIELVPETFFHVHVVDQQGQACPGVEVACDSLLAYGSEAVATTDVNGFAKVLYIKMHINHDKLVARLPRKGLSCERIVQPPVSGETPPKVVMTLTPVQPYQVEVVDSSGRPVPNAMVAVKRMQLSGLYESTIDGYYEETDANGLATVDLSGGRGYLKFAKIGFCDRPASVKPSDFLSKTSGQPIPKRVVLPEQTTIETTIINESGVALTDFQVEVRGSGRWFPKIEQSRRLDDANSCSIRLPVESRIAIWATSGSYRTEAIPLSIPHGSNPQAIQLVFQSPTKVRGTLLAVSNGQPIARRRIAVTGNVLPRDQIDDAWLTPKVWNLDPPEYEQLTCDDVEAMTDDEGKFELALAPGEYHLQEASRGESVTIKVDSAKPLDLTVWGAKLPCGQVTGQIALADGVRADIGELTILCRPHNTMRQLPAPQLSQDGTFTLPIAPVAQTVLAWNKRGDLAGSATILPHSQTAVVSLKRTVFVEGRMYDPETLRPDSSLRPHIQLMVDVGRGKWMKLKEELVLPSGTDFHITGLIPGAQYWLSPRQFTVADFNTTTNPDVIAFTAPDVGMLNIGPLFGTPQHGQDISKLDTQLAFHPPIPLVTRFGIAANAASRLDQKLLVVLADLYDRLTQELLMQTRQFDHEHADLQQAIQPYQLIWIDKDTLSEEDLQRYPLPNNGGSKLLVMDAAGNTLDEIPFGKLQEDNQWNWDRLLSFLKRHGSETLDALEIYEAAIQQARLDNKLVLVTYGHYGQHDFVDLEINLEASARTLSQFCVMCSLKSRMPQAPLIAERLWANASDTSYPWMILVAPENGKDRYALHSEPIIFSPSERASTVRKLIESAKQLRRTMQFARP</sequence>
<dbReference type="Proteomes" id="UP000238322">
    <property type="component" value="Unassembled WGS sequence"/>
</dbReference>
<dbReference type="PROSITE" id="PS51257">
    <property type="entry name" value="PROKAR_LIPOPROTEIN"/>
    <property type="match status" value="1"/>
</dbReference>
<protein>
    <recommendedName>
        <fullName evidence="4">Carboxypeptidase regulatory-like domain-containing protein</fullName>
    </recommendedName>
</protein>
<name>A0A2S8G7N4_9BACT</name>
<dbReference type="EMBL" id="PUHY01000001">
    <property type="protein sequence ID" value="PQO40449.1"/>
    <property type="molecule type" value="Genomic_DNA"/>
</dbReference>
<dbReference type="RefSeq" id="WP_105327685.1">
    <property type="nucleotide sequence ID" value="NZ_PUHY01000001.1"/>
</dbReference>
<keyword evidence="1" id="KW-0732">Signal</keyword>
<comment type="caution">
    <text evidence="2">The sequence shown here is derived from an EMBL/GenBank/DDBJ whole genome shotgun (WGS) entry which is preliminary data.</text>
</comment>
<organism evidence="2 3">
    <name type="scientific">Blastopirellula marina</name>
    <dbReference type="NCBI Taxonomy" id="124"/>
    <lineage>
        <taxon>Bacteria</taxon>
        <taxon>Pseudomonadati</taxon>
        <taxon>Planctomycetota</taxon>
        <taxon>Planctomycetia</taxon>
        <taxon>Pirellulales</taxon>
        <taxon>Pirellulaceae</taxon>
        <taxon>Blastopirellula</taxon>
    </lineage>
</organism>
<evidence type="ECO:0000313" key="3">
    <source>
        <dbReference type="Proteomes" id="UP000238322"/>
    </source>
</evidence>
<feature type="chain" id="PRO_5015398372" description="Carboxypeptidase regulatory-like domain-containing protein" evidence="1">
    <location>
        <begin position="19"/>
        <end position="966"/>
    </location>
</feature>
<gene>
    <name evidence="2" type="ORF">C5Y83_00475</name>
</gene>
<dbReference type="Gene3D" id="2.60.40.1120">
    <property type="entry name" value="Carboxypeptidase-like, regulatory domain"/>
    <property type="match status" value="1"/>
</dbReference>
<evidence type="ECO:0000256" key="1">
    <source>
        <dbReference type="SAM" id="SignalP"/>
    </source>
</evidence>
<evidence type="ECO:0000313" key="2">
    <source>
        <dbReference type="EMBL" id="PQO40449.1"/>
    </source>
</evidence>
<evidence type="ECO:0008006" key="4">
    <source>
        <dbReference type="Google" id="ProtNLM"/>
    </source>
</evidence>
<reference evidence="2 3" key="1">
    <citation type="submission" date="2018-02" db="EMBL/GenBank/DDBJ databases">
        <title>Comparative genomes isolates from brazilian mangrove.</title>
        <authorList>
            <person name="Araujo J.E."/>
            <person name="Taketani R.G."/>
            <person name="Silva M.C.P."/>
            <person name="Loureco M.V."/>
            <person name="Andreote F.D."/>
        </authorList>
    </citation>
    <scope>NUCLEOTIDE SEQUENCE [LARGE SCALE GENOMIC DNA]</scope>
    <source>
        <strain evidence="2 3">Hex-1 MGV</strain>
    </source>
</reference>
<accession>A0A2S8G7N4</accession>
<proteinExistence type="predicted"/>
<feature type="signal peptide" evidence="1">
    <location>
        <begin position="1"/>
        <end position="18"/>
    </location>
</feature>